<feature type="signal peptide" evidence="1">
    <location>
        <begin position="1"/>
        <end position="18"/>
    </location>
</feature>
<evidence type="ECO:0000313" key="3">
    <source>
        <dbReference type="Proteomes" id="UP000500961"/>
    </source>
</evidence>
<organism evidence="2 3">
    <name type="scientific">Tenuifilum thalassicum</name>
    <dbReference type="NCBI Taxonomy" id="2590900"/>
    <lineage>
        <taxon>Bacteria</taxon>
        <taxon>Pseudomonadati</taxon>
        <taxon>Bacteroidota</taxon>
        <taxon>Bacteroidia</taxon>
        <taxon>Bacteroidales</taxon>
        <taxon>Tenuifilaceae</taxon>
        <taxon>Tenuifilum</taxon>
    </lineage>
</organism>
<keyword evidence="3" id="KW-1185">Reference proteome</keyword>
<dbReference type="SUPFAM" id="SSF50974">
    <property type="entry name" value="Nitrous oxide reductase, N-terminal domain"/>
    <property type="match status" value="1"/>
</dbReference>
<reference evidence="2 3" key="1">
    <citation type="submission" date="2019-07" db="EMBL/GenBank/DDBJ databases">
        <title>Thalassofilum flectens gen. nov., sp. nov., a novel moderate thermophilic anaerobe from a shallow sea hot spring in Kunashir Island (Russia), representing a new family in the order Bacteroidales, and proposal of Thalassofilacea fam. nov.</title>
        <authorList>
            <person name="Kochetkova T.V."/>
            <person name="Podosokorskaya O.A."/>
            <person name="Novikov A."/>
            <person name="Elcheninov A.G."/>
            <person name="Toshchakov S.V."/>
            <person name="Kublanov I.V."/>
        </authorList>
    </citation>
    <scope>NUCLEOTIDE SEQUENCE [LARGE SCALE GENOMIC DNA]</scope>
    <source>
        <strain evidence="2 3">38-H</strain>
    </source>
</reference>
<sequence>MKRNVILLAALFAFSAFGLVSCDNDDSEPGRFEKGAFVLNEGAFGSSNASVSWVSYNTDSTVNGVFKSVNSRPLGDVLQSAIKSKGKIYLVVNNSGKVEVVNSADFMQAGVIENLNNPRYAAVADDNIYISQWNGWGQNGAVMVYNTSTLTKVDSIPVGSGAEGIIYAAGRIWVANSGGFGTDSTIFVINPSTNKVEDTLYVGFCPKEMVTDANGKIWAICSGTTIYDANWNIVGSKPSSLVVINPNTKEVEKTIALFDSKHPSHIDISPDKQTIYFGGGYGFNGIFSISINATSIPEQPSILGSYYGFNVNPNNGDIYCLEAPSFTGAGVLKVYASDFTGPKKEVEVGIGPNGVIFN</sequence>
<evidence type="ECO:0000256" key="1">
    <source>
        <dbReference type="SAM" id="SignalP"/>
    </source>
</evidence>
<feature type="chain" id="PRO_5029748694" description="YncE family protein" evidence="1">
    <location>
        <begin position="19"/>
        <end position="358"/>
    </location>
</feature>
<name>A0A7D4BDS7_9BACT</name>
<dbReference type="AlphaFoldDB" id="A0A7D4BDS7"/>
<dbReference type="InterPro" id="IPR011045">
    <property type="entry name" value="N2O_reductase_N"/>
</dbReference>
<gene>
    <name evidence="2" type="ORF">FHG85_07125</name>
</gene>
<dbReference type="RefSeq" id="WP_173074402.1">
    <property type="nucleotide sequence ID" value="NZ_CP041345.1"/>
</dbReference>
<accession>A0A7D4BDS7</accession>
<protein>
    <recommendedName>
        <fullName evidence="4">YncE family protein</fullName>
    </recommendedName>
</protein>
<dbReference type="PROSITE" id="PS51257">
    <property type="entry name" value="PROKAR_LIPOPROTEIN"/>
    <property type="match status" value="1"/>
</dbReference>
<dbReference type="PANTHER" id="PTHR47197:SF3">
    <property type="entry name" value="DIHYDRO-HEME D1 DEHYDROGENASE"/>
    <property type="match status" value="1"/>
</dbReference>
<proteinExistence type="predicted"/>
<dbReference type="Pfam" id="PF16819">
    <property type="entry name" value="DUF5074"/>
    <property type="match status" value="1"/>
</dbReference>
<dbReference type="InterPro" id="IPR015943">
    <property type="entry name" value="WD40/YVTN_repeat-like_dom_sf"/>
</dbReference>
<dbReference type="InterPro" id="IPR031815">
    <property type="entry name" value="DUF5074"/>
</dbReference>
<keyword evidence="1" id="KW-0732">Signal</keyword>
<dbReference type="Proteomes" id="UP000500961">
    <property type="component" value="Chromosome"/>
</dbReference>
<dbReference type="KEGG" id="ttz:FHG85_07125"/>
<evidence type="ECO:0008006" key="4">
    <source>
        <dbReference type="Google" id="ProtNLM"/>
    </source>
</evidence>
<dbReference type="EMBL" id="CP041345">
    <property type="protein sequence ID" value="QKG80043.1"/>
    <property type="molecule type" value="Genomic_DNA"/>
</dbReference>
<dbReference type="Gene3D" id="2.130.10.10">
    <property type="entry name" value="YVTN repeat-like/Quinoprotein amine dehydrogenase"/>
    <property type="match status" value="1"/>
</dbReference>
<dbReference type="PANTHER" id="PTHR47197">
    <property type="entry name" value="PROTEIN NIRF"/>
    <property type="match status" value="1"/>
</dbReference>
<dbReference type="InterPro" id="IPR051200">
    <property type="entry name" value="Host-pathogen_enzymatic-act"/>
</dbReference>
<evidence type="ECO:0000313" key="2">
    <source>
        <dbReference type="EMBL" id="QKG80043.1"/>
    </source>
</evidence>